<evidence type="ECO:0000313" key="2">
    <source>
        <dbReference type="EMBL" id="MBC8585705.1"/>
    </source>
</evidence>
<comment type="caution">
    <text evidence="2">The sequence shown here is derived from an EMBL/GenBank/DDBJ whole genome shotgun (WGS) entry which is preliminary data.</text>
</comment>
<dbReference type="SUPFAM" id="SSF55021">
    <property type="entry name" value="ACT-like"/>
    <property type="match status" value="2"/>
</dbReference>
<accession>A0A926II11</accession>
<dbReference type="Pfam" id="PF19571">
    <property type="entry name" value="ACT_8"/>
    <property type="match status" value="1"/>
</dbReference>
<sequence length="143" mass="16216">MTVKQISVFVENKPGQLARFTKVLEKNRIDMRALSIAETPDFGILRVIVDDPYKTACVLKEENYIFSITPVLAAAVSDEPGSLVKILDLLGENNINLEYTYAFITRKKDLAYMIFRVEDNEKAKKVLTENGIELICQSEINEL</sequence>
<gene>
    <name evidence="2" type="ORF">H8705_08925</name>
</gene>
<dbReference type="AlphaFoldDB" id="A0A926II11"/>
<dbReference type="RefSeq" id="WP_262395424.1">
    <property type="nucleotide sequence ID" value="NZ_JACRTD010000006.1"/>
</dbReference>
<dbReference type="CDD" id="cd04882">
    <property type="entry name" value="ACT_Bt0572_2"/>
    <property type="match status" value="1"/>
</dbReference>
<dbReference type="InterPro" id="IPR002912">
    <property type="entry name" value="ACT_dom"/>
</dbReference>
<proteinExistence type="predicted"/>
<dbReference type="Gene3D" id="3.30.2130.10">
    <property type="entry name" value="VC0802-like"/>
    <property type="match status" value="1"/>
</dbReference>
<dbReference type="InterPro" id="IPR045865">
    <property type="entry name" value="ACT-like_dom_sf"/>
</dbReference>
<evidence type="ECO:0000259" key="1">
    <source>
        <dbReference type="PROSITE" id="PS51671"/>
    </source>
</evidence>
<protein>
    <submittedName>
        <fullName evidence="2">Acetolactate synthase</fullName>
    </submittedName>
</protein>
<keyword evidence="3" id="KW-1185">Reference proteome</keyword>
<feature type="domain" description="ACT" evidence="1">
    <location>
        <begin position="71"/>
        <end position="143"/>
    </location>
</feature>
<evidence type="ECO:0000313" key="3">
    <source>
        <dbReference type="Proteomes" id="UP000623678"/>
    </source>
</evidence>
<dbReference type="PROSITE" id="PS51671">
    <property type="entry name" value="ACT"/>
    <property type="match status" value="1"/>
</dbReference>
<reference evidence="2" key="1">
    <citation type="submission" date="2020-08" db="EMBL/GenBank/DDBJ databases">
        <title>Genome public.</title>
        <authorList>
            <person name="Liu C."/>
            <person name="Sun Q."/>
        </authorList>
    </citation>
    <scope>NUCLEOTIDE SEQUENCE</scope>
    <source>
        <strain evidence="2">NSJ-64</strain>
    </source>
</reference>
<dbReference type="PANTHER" id="PTHR40099">
    <property type="entry name" value="ACETOLACTATE SYNTHASE, SMALL SUBUNIT"/>
    <property type="match status" value="1"/>
</dbReference>
<dbReference type="PANTHER" id="PTHR40099:SF1">
    <property type="entry name" value="ACETOLACTATE SYNTHASE, SMALL SUBUNIT"/>
    <property type="match status" value="1"/>
</dbReference>
<dbReference type="EMBL" id="JACRTD010000006">
    <property type="protein sequence ID" value="MBC8585705.1"/>
    <property type="molecule type" value="Genomic_DNA"/>
</dbReference>
<dbReference type="InterPro" id="IPR045739">
    <property type="entry name" value="ACT_dom_pair"/>
</dbReference>
<name>A0A926II11_9FIRM</name>
<organism evidence="2 3">
    <name type="scientific">Youxingia wuxianensis</name>
    <dbReference type="NCBI Taxonomy" id="2763678"/>
    <lineage>
        <taxon>Bacteria</taxon>
        <taxon>Bacillati</taxon>
        <taxon>Bacillota</taxon>
        <taxon>Clostridia</taxon>
        <taxon>Eubacteriales</taxon>
        <taxon>Oscillospiraceae</taxon>
        <taxon>Youxingia</taxon>
    </lineage>
</organism>
<dbReference type="Proteomes" id="UP000623678">
    <property type="component" value="Unassembled WGS sequence"/>
</dbReference>